<keyword evidence="9" id="KW-0496">Mitochondrion</keyword>
<keyword evidence="11 13" id="KW-0675">Receptor</keyword>
<evidence type="ECO:0000256" key="3">
    <source>
        <dbReference type="ARBA" id="ARBA00022448"/>
    </source>
</evidence>
<dbReference type="InterPro" id="IPR005683">
    <property type="entry name" value="Tom22"/>
</dbReference>
<keyword evidence="3" id="KW-0813">Transport</keyword>
<evidence type="ECO:0000256" key="10">
    <source>
        <dbReference type="ARBA" id="ARBA00023136"/>
    </source>
</evidence>
<evidence type="ECO:0000256" key="12">
    <source>
        <dbReference type="SAM" id="Phobius"/>
    </source>
</evidence>
<dbReference type="PANTHER" id="PTHR46867:SF8">
    <property type="entry name" value="MITOCHONDRIAL IMPORT RECEPTOR SUBUNIT TOM9-2-LIKE"/>
    <property type="match status" value="1"/>
</dbReference>
<dbReference type="GO" id="GO:0006886">
    <property type="term" value="P:intracellular protein transport"/>
    <property type="evidence" value="ECO:0007669"/>
    <property type="project" value="InterPro"/>
</dbReference>
<keyword evidence="4 12" id="KW-0812">Transmembrane</keyword>
<gene>
    <name evidence="13" type="ORF">RchiOBHm_Chr4g0395371</name>
</gene>
<evidence type="ECO:0000256" key="4">
    <source>
        <dbReference type="ARBA" id="ARBA00022692"/>
    </source>
</evidence>
<dbReference type="InterPro" id="IPR017411">
    <property type="entry name" value="Tom22_pln"/>
</dbReference>
<dbReference type="EMBL" id="PDCK01000042">
    <property type="protein sequence ID" value="PRQ36781.1"/>
    <property type="molecule type" value="Genomic_DNA"/>
</dbReference>
<reference evidence="13 14" key="1">
    <citation type="journal article" date="2018" name="Nat. Genet.">
        <title>The Rosa genome provides new insights in the design of modern roses.</title>
        <authorList>
            <person name="Bendahmane M."/>
        </authorList>
    </citation>
    <scope>NUCLEOTIDE SEQUENCE [LARGE SCALE GENOMIC DNA]</scope>
    <source>
        <strain evidence="14">cv. Old Blush</strain>
    </source>
</reference>
<dbReference type="Proteomes" id="UP000238479">
    <property type="component" value="Chromosome 4"/>
</dbReference>
<comment type="similarity">
    <text evidence="2">Belongs to the Tom22 family.</text>
</comment>
<accession>A0A2P6QRI1</accession>
<keyword evidence="6" id="KW-0653">Protein transport</keyword>
<evidence type="ECO:0000256" key="8">
    <source>
        <dbReference type="ARBA" id="ARBA00023010"/>
    </source>
</evidence>
<dbReference type="STRING" id="74649.A0A2P6QRI1"/>
<comment type="subcellular location">
    <subcellularLocation>
        <location evidence="1">Mitochondrion outer membrane</location>
        <topology evidence="1">Single-pass membrane protein</topology>
    </subcellularLocation>
</comment>
<evidence type="ECO:0000256" key="7">
    <source>
        <dbReference type="ARBA" id="ARBA00022989"/>
    </source>
</evidence>
<proteinExistence type="inferred from homology"/>
<keyword evidence="8" id="KW-0811">Translocation</keyword>
<keyword evidence="14" id="KW-1185">Reference proteome</keyword>
<dbReference type="GO" id="GO:0005741">
    <property type="term" value="C:mitochondrial outer membrane"/>
    <property type="evidence" value="ECO:0007669"/>
    <property type="project" value="UniProtKB-SubCell"/>
</dbReference>
<dbReference type="PANTHER" id="PTHR46867">
    <property type="entry name" value="MITOCHONDRIAL IMPORT RECEPTOR SUBUNIT TOM9-2"/>
    <property type="match status" value="1"/>
</dbReference>
<evidence type="ECO:0000256" key="5">
    <source>
        <dbReference type="ARBA" id="ARBA00022787"/>
    </source>
</evidence>
<protein>
    <submittedName>
        <fullName evidence="13">Putative mitochondrial import receptor subunit Tom22</fullName>
    </submittedName>
</protein>
<keyword evidence="5" id="KW-1000">Mitochondrion outer membrane</keyword>
<dbReference type="Pfam" id="PF04281">
    <property type="entry name" value="Tom22"/>
    <property type="match status" value="1"/>
</dbReference>
<dbReference type="OMA" id="ESHIVSY"/>
<evidence type="ECO:0000256" key="1">
    <source>
        <dbReference type="ARBA" id="ARBA00004572"/>
    </source>
</evidence>
<evidence type="ECO:0000256" key="11">
    <source>
        <dbReference type="ARBA" id="ARBA00023170"/>
    </source>
</evidence>
<evidence type="ECO:0000313" key="13">
    <source>
        <dbReference type="EMBL" id="PRQ36781.1"/>
    </source>
</evidence>
<evidence type="ECO:0000256" key="2">
    <source>
        <dbReference type="ARBA" id="ARBA00009874"/>
    </source>
</evidence>
<dbReference type="CDD" id="cd22884">
    <property type="entry name" value="TOM22"/>
    <property type="match status" value="1"/>
</dbReference>
<name>A0A2P6QRI1_ROSCH</name>
<organism evidence="13 14">
    <name type="scientific">Rosa chinensis</name>
    <name type="common">China rose</name>
    <dbReference type="NCBI Taxonomy" id="74649"/>
    <lineage>
        <taxon>Eukaryota</taxon>
        <taxon>Viridiplantae</taxon>
        <taxon>Streptophyta</taxon>
        <taxon>Embryophyta</taxon>
        <taxon>Tracheophyta</taxon>
        <taxon>Spermatophyta</taxon>
        <taxon>Magnoliopsida</taxon>
        <taxon>eudicotyledons</taxon>
        <taxon>Gunneridae</taxon>
        <taxon>Pentapetalae</taxon>
        <taxon>rosids</taxon>
        <taxon>fabids</taxon>
        <taxon>Rosales</taxon>
        <taxon>Rosaceae</taxon>
        <taxon>Rosoideae</taxon>
        <taxon>Rosoideae incertae sedis</taxon>
        <taxon>Rosa</taxon>
    </lineage>
</organism>
<comment type="caution">
    <text evidence="13">The sequence shown here is derived from an EMBL/GenBank/DDBJ whole genome shotgun (WGS) entry which is preliminary data.</text>
</comment>
<sequence length="91" mass="10015">MASEGRKRVAVGNDKEEQGLITRLSQSTVVQKAKGLANDGSYVAKKLVKSTGKAAWIFGTTFLILVVPIMVQTDREQQVFEYESQQAILGR</sequence>
<evidence type="ECO:0000256" key="6">
    <source>
        <dbReference type="ARBA" id="ARBA00022927"/>
    </source>
</evidence>
<dbReference type="AlphaFoldDB" id="A0A2P6QRI1"/>
<keyword evidence="7 12" id="KW-1133">Transmembrane helix</keyword>
<evidence type="ECO:0000256" key="9">
    <source>
        <dbReference type="ARBA" id="ARBA00023128"/>
    </source>
</evidence>
<keyword evidence="10 12" id="KW-0472">Membrane</keyword>
<dbReference type="Gramene" id="PRQ36781">
    <property type="protein sequence ID" value="PRQ36781"/>
    <property type="gene ID" value="RchiOBHm_Chr4g0395371"/>
</dbReference>
<evidence type="ECO:0000313" key="14">
    <source>
        <dbReference type="Proteomes" id="UP000238479"/>
    </source>
</evidence>
<feature type="transmembrane region" description="Helical" evidence="12">
    <location>
        <begin position="54"/>
        <end position="71"/>
    </location>
</feature>